<evidence type="ECO:0000313" key="4">
    <source>
        <dbReference type="EMBL" id="SHO47392.1"/>
    </source>
</evidence>
<accession>A0A1M7Y4U5</accession>
<dbReference type="Proteomes" id="UP000184603">
    <property type="component" value="Unassembled WGS sequence"/>
</dbReference>
<dbReference type="Pfam" id="PF01924">
    <property type="entry name" value="HypD"/>
    <property type="match status" value="1"/>
</dbReference>
<organism evidence="4 5">
    <name type="scientific">Desulfopila aestuarii DSM 18488</name>
    <dbReference type="NCBI Taxonomy" id="1121416"/>
    <lineage>
        <taxon>Bacteria</taxon>
        <taxon>Pseudomonadati</taxon>
        <taxon>Thermodesulfobacteriota</taxon>
        <taxon>Desulfobulbia</taxon>
        <taxon>Desulfobulbales</taxon>
        <taxon>Desulfocapsaceae</taxon>
        <taxon>Desulfopila</taxon>
    </lineage>
</organism>
<dbReference type="GO" id="GO:0005506">
    <property type="term" value="F:iron ion binding"/>
    <property type="evidence" value="ECO:0007669"/>
    <property type="project" value="TreeGrafter"/>
</dbReference>
<keyword evidence="2" id="KW-0479">Metal-binding</keyword>
<comment type="similarity">
    <text evidence="1">Belongs to the HypD family.</text>
</comment>
<dbReference type="NCBIfam" id="TIGR00075">
    <property type="entry name" value="hypD"/>
    <property type="match status" value="1"/>
</dbReference>
<dbReference type="GO" id="GO:0051604">
    <property type="term" value="P:protein maturation"/>
    <property type="evidence" value="ECO:0007669"/>
    <property type="project" value="TreeGrafter"/>
</dbReference>
<dbReference type="InterPro" id="IPR042244">
    <property type="entry name" value="HypD_2_sf"/>
</dbReference>
<keyword evidence="5" id="KW-1185">Reference proteome</keyword>
<keyword evidence="3" id="KW-0408">Iron</keyword>
<dbReference type="GO" id="GO:0051539">
    <property type="term" value="F:4 iron, 4 sulfur cluster binding"/>
    <property type="evidence" value="ECO:0007669"/>
    <property type="project" value="TreeGrafter"/>
</dbReference>
<dbReference type="STRING" id="1121416.SAMN02745220_01853"/>
<name>A0A1M7Y4U5_9BACT</name>
<sequence length="339" mass="36756">MVVCGAHNQAILRYRLREELPSRLELVSGPGCSVCVMPAGHVDAFVKVALQPDVITTTCEDLLQVPGSRESLASIRQKGALVEVISSPRDCLDVARRNPDKIIVYPAVGFEATAPSVAETILEAASEGITNFCVIPSIRLLPPTIDSIMCDPEVDIDGLLCSDHVTTISDTEAYTALAKKYNISCCIAGFDKSDILRGLISMVMQIRHGVSLFDDSSAVIYSSEDNQNARRMVSEVFFAVDTAWRGLGTIAESGFVIRDELSLYDATKRFNVRFGEGEERCSCHCDMIISGRGLPPDCPSFGMACTPQNPIGPCMISSEGICASYFKYNLEPSRAAQHA</sequence>
<protein>
    <submittedName>
        <fullName evidence="4">Hydrogenase expression/formation protein HypD</fullName>
    </submittedName>
</protein>
<reference evidence="4 5" key="1">
    <citation type="submission" date="2016-12" db="EMBL/GenBank/DDBJ databases">
        <authorList>
            <person name="Song W.-J."/>
            <person name="Kurnit D.M."/>
        </authorList>
    </citation>
    <scope>NUCLEOTIDE SEQUENCE [LARGE SCALE GENOMIC DNA]</scope>
    <source>
        <strain evidence="4 5">DSM 18488</strain>
    </source>
</reference>
<dbReference type="InterPro" id="IPR002780">
    <property type="entry name" value="Hyd_form_HypD"/>
</dbReference>
<evidence type="ECO:0000256" key="2">
    <source>
        <dbReference type="ARBA" id="ARBA00022723"/>
    </source>
</evidence>
<evidence type="ECO:0000256" key="1">
    <source>
        <dbReference type="ARBA" id="ARBA00007888"/>
    </source>
</evidence>
<dbReference type="GO" id="GO:0070025">
    <property type="term" value="F:carbon monoxide binding"/>
    <property type="evidence" value="ECO:0007669"/>
    <property type="project" value="TreeGrafter"/>
</dbReference>
<dbReference type="InterPro" id="IPR042243">
    <property type="entry name" value="HypD_1"/>
</dbReference>
<dbReference type="Gene3D" id="3.40.50.11740">
    <property type="entry name" value="HypD, alpha/beta domain 2"/>
    <property type="match status" value="2"/>
</dbReference>
<dbReference type="PIRSF" id="PIRSF005622">
    <property type="entry name" value="Hydrgn_mat_hypD"/>
    <property type="match status" value="1"/>
</dbReference>
<dbReference type="PANTHER" id="PTHR30149:SF0">
    <property type="entry name" value="HYDROGENASE MATURATION FACTOR HYPD"/>
    <property type="match status" value="1"/>
</dbReference>
<dbReference type="Gene3D" id="6.10.20.100">
    <property type="match status" value="1"/>
</dbReference>
<evidence type="ECO:0000313" key="5">
    <source>
        <dbReference type="Proteomes" id="UP000184603"/>
    </source>
</evidence>
<evidence type="ECO:0000256" key="3">
    <source>
        <dbReference type="ARBA" id="ARBA00023004"/>
    </source>
</evidence>
<dbReference type="EMBL" id="FRFE01000007">
    <property type="protein sequence ID" value="SHO47392.1"/>
    <property type="molecule type" value="Genomic_DNA"/>
</dbReference>
<dbReference type="PANTHER" id="PTHR30149">
    <property type="entry name" value="HYDROGENASE PROTEIN ASSEMBLY PROTEIN HYPD"/>
    <property type="match status" value="1"/>
</dbReference>
<proteinExistence type="inferred from homology"/>
<gene>
    <name evidence="4" type="ORF">SAMN02745220_01853</name>
</gene>
<dbReference type="AlphaFoldDB" id="A0A1M7Y4U5"/>